<evidence type="ECO:0000256" key="1">
    <source>
        <dbReference type="SAM" id="Phobius"/>
    </source>
</evidence>
<dbReference type="AlphaFoldDB" id="A0A414B705"/>
<feature type="transmembrane region" description="Helical" evidence="1">
    <location>
        <begin position="164"/>
        <end position="182"/>
    </location>
</feature>
<keyword evidence="4" id="KW-1185">Reference proteome</keyword>
<comment type="caution">
    <text evidence="3">The sequence shown here is derived from an EMBL/GenBank/DDBJ whole genome shotgun (WGS) entry which is preliminary data.</text>
</comment>
<dbReference type="Proteomes" id="UP000284621">
    <property type="component" value="Unassembled WGS sequence"/>
</dbReference>
<sequence length="235" mass="27050">MPILRKTEIFEEFVMEKKIIYLKAEQSSYVNHEKIHIGDIASVFCEDKEIEKKIKNIVLYEFDEKNEKEGRVFLSILLLIEKISEQIPYGEVRNTGETDMVIYYKAEELKSKKWVQVIKILFICATCFFGAGITVMGYNNDVDMVKVFGQLYKVFLGTKPDNPTFVELFYSVGLALGIFLFFNHVPGKKVTNEPTPIQVQMRLYEQDVNRTFLLGASRKGEELDVSGNNDSANNK</sequence>
<evidence type="ECO:0000313" key="4">
    <source>
        <dbReference type="Proteomes" id="UP000284621"/>
    </source>
</evidence>
<proteinExistence type="predicted"/>
<accession>A0A414B705</accession>
<gene>
    <name evidence="3" type="ORF">DW833_05955</name>
</gene>
<keyword evidence="1" id="KW-1133">Transmembrane helix</keyword>
<name>A0A414B705_9FIRM</name>
<dbReference type="Gene3D" id="2.60.480.10">
    <property type="entry name" value="eubacterium ventriosum atcc domain"/>
    <property type="match status" value="1"/>
</dbReference>
<dbReference type="InterPro" id="IPR038548">
    <property type="entry name" value="SporV_AA_N_sf"/>
</dbReference>
<organism evidence="3 4">
    <name type="scientific">Anaerobutyricum hallii</name>
    <dbReference type="NCBI Taxonomy" id="39488"/>
    <lineage>
        <taxon>Bacteria</taxon>
        <taxon>Bacillati</taxon>
        <taxon>Bacillota</taxon>
        <taxon>Clostridia</taxon>
        <taxon>Lachnospirales</taxon>
        <taxon>Lachnospiraceae</taxon>
        <taxon>Anaerobutyricum</taxon>
    </lineage>
</organism>
<dbReference type="EMBL" id="QSID01000005">
    <property type="protein sequence ID" value="RHC66179.1"/>
    <property type="molecule type" value="Genomic_DNA"/>
</dbReference>
<keyword evidence="1" id="KW-0812">Transmembrane</keyword>
<feature type="domain" description="Stage V sporulation protein AA" evidence="2">
    <location>
        <begin position="18"/>
        <end position="107"/>
    </location>
</feature>
<dbReference type="InterPro" id="IPR021997">
    <property type="entry name" value="SporV_AA"/>
</dbReference>
<evidence type="ECO:0000259" key="2">
    <source>
        <dbReference type="Pfam" id="PF12164"/>
    </source>
</evidence>
<dbReference type="Pfam" id="PF12164">
    <property type="entry name" value="SporV_AA"/>
    <property type="match status" value="1"/>
</dbReference>
<evidence type="ECO:0000313" key="3">
    <source>
        <dbReference type="EMBL" id="RHC66179.1"/>
    </source>
</evidence>
<protein>
    <recommendedName>
        <fullName evidence="2">Stage V sporulation protein AA domain-containing protein</fullName>
    </recommendedName>
</protein>
<keyword evidence="1" id="KW-0472">Membrane</keyword>
<feature type="transmembrane region" description="Helical" evidence="1">
    <location>
        <begin position="120"/>
        <end position="138"/>
    </location>
</feature>
<reference evidence="3 4" key="1">
    <citation type="submission" date="2018-08" db="EMBL/GenBank/DDBJ databases">
        <title>A genome reference for cultivated species of the human gut microbiota.</title>
        <authorList>
            <person name="Zou Y."/>
            <person name="Xue W."/>
            <person name="Luo G."/>
        </authorList>
    </citation>
    <scope>NUCLEOTIDE SEQUENCE [LARGE SCALE GENOMIC DNA]</scope>
    <source>
        <strain evidence="3 4">AM34-3LB</strain>
    </source>
</reference>